<name>A0AAX4NFI9_9ARCH</name>
<dbReference type="Proteomes" id="UP001451606">
    <property type="component" value="Chromosome"/>
</dbReference>
<reference evidence="1 2" key="1">
    <citation type="submission" date="2023-09" db="EMBL/GenBank/DDBJ databases">
        <authorList>
            <person name="Golyshina O.V."/>
            <person name="Lunev E.A."/>
            <person name="Bargiela R."/>
            <person name="Gaines M.C."/>
            <person name="Daum B."/>
            <person name="Bale N.J."/>
            <person name="Koenen M."/>
            <person name="Sinninghe Damst J.S."/>
            <person name="Yakimov M."/>
            <person name="Golyshin P.N."/>
        </authorList>
    </citation>
    <scope>NUCLEOTIDE SEQUENCE [LARGE SCALE GENOMIC DNA]</scope>
    <source>
        <strain evidence="1 2">M1</strain>
    </source>
</reference>
<dbReference type="KEGG" id="omr:OXIME_000641"/>
<organism evidence="1 2">
    <name type="scientific">Oxyplasma meridianum</name>
    <dbReference type="NCBI Taxonomy" id="3073602"/>
    <lineage>
        <taxon>Archaea</taxon>
        <taxon>Methanobacteriati</taxon>
        <taxon>Thermoplasmatota</taxon>
        <taxon>Thermoplasmata</taxon>
        <taxon>Thermoplasmatales</taxon>
        <taxon>Thermoplasmataceae</taxon>
        <taxon>Oxyplasma</taxon>
    </lineage>
</organism>
<gene>
    <name evidence="1" type="ORF">OXIME_000641</name>
</gene>
<accession>A0AAX4NFI9</accession>
<protein>
    <submittedName>
        <fullName evidence="1">Uncharacterized protein</fullName>
    </submittedName>
</protein>
<keyword evidence="2" id="KW-1185">Reference proteome</keyword>
<proteinExistence type="predicted"/>
<evidence type="ECO:0000313" key="2">
    <source>
        <dbReference type="Proteomes" id="UP001451606"/>
    </source>
</evidence>
<evidence type="ECO:0000313" key="1">
    <source>
        <dbReference type="EMBL" id="WYY00088.1"/>
    </source>
</evidence>
<dbReference type="EMBL" id="CP133772">
    <property type="protein sequence ID" value="WYY00088.1"/>
    <property type="molecule type" value="Genomic_DNA"/>
</dbReference>
<sequence length="162" mass="17256">MMNRKLMLIMVAAVATILPAVAVADVMIAGSVAGHDVQAKDSFIVQPGWNYLAANKSAGFGWISHMVNSNEVLGNISLGVMTNETIYEINVLDINFTTTGSFNITVSTSTPLPQSTVLYISNAPFSFVNGVISTTGAEHSFELNKSSTQTTIGYYVSPTITL</sequence>
<dbReference type="AlphaFoldDB" id="A0AAX4NFI9"/>
<dbReference type="RefSeq" id="WP_393972040.1">
    <property type="nucleotide sequence ID" value="NZ_CP133772.1"/>
</dbReference>
<dbReference type="GeneID" id="95967371"/>